<proteinExistence type="predicted"/>
<evidence type="ECO:0000313" key="2">
    <source>
        <dbReference type="Proteomes" id="UP000566663"/>
    </source>
</evidence>
<dbReference type="InterPro" id="IPR029060">
    <property type="entry name" value="PIN-like_dom_sf"/>
</dbReference>
<dbReference type="RefSeq" id="WP_183251827.1">
    <property type="nucleotide sequence ID" value="NZ_BAAAFF010000004.1"/>
</dbReference>
<evidence type="ECO:0000313" key="1">
    <source>
        <dbReference type="EMBL" id="MBB5290903.1"/>
    </source>
</evidence>
<keyword evidence="2" id="KW-1185">Reference proteome</keyword>
<name>A0A7W8HXH4_9CAUL</name>
<organism evidence="1 2">
    <name type="scientific">Brevundimonas basaltis</name>
    <dbReference type="NCBI Taxonomy" id="472166"/>
    <lineage>
        <taxon>Bacteria</taxon>
        <taxon>Pseudomonadati</taxon>
        <taxon>Pseudomonadota</taxon>
        <taxon>Alphaproteobacteria</taxon>
        <taxon>Caulobacterales</taxon>
        <taxon>Caulobacteraceae</taxon>
        <taxon>Brevundimonas</taxon>
    </lineage>
</organism>
<protein>
    <submittedName>
        <fullName evidence="1">Putative nucleic acid-binding protein</fullName>
    </submittedName>
</protein>
<reference evidence="1 2" key="1">
    <citation type="submission" date="2020-08" db="EMBL/GenBank/DDBJ databases">
        <title>Genomic Encyclopedia of Type Strains, Phase IV (KMG-IV): sequencing the most valuable type-strain genomes for metagenomic binning, comparative biology and taxonomic classification.</title>
        <authorList>
            <person name="Goeker M."/>
        </authorList>
    </citation>
    <scope>NUCLEOTIDE SEQUENCE [LARGE SCALE GENOMIC DNA]</scope>
    <source>
        <strain evidence="1 2">DSM 25335</strain>
    </source>
</reference>
<comment type="caution">
    <text evidence="1">The sequence shown here is derived from an EMBL/GenBank/DDBJ whole genome shotgun (WGS) entry which is preliminary data.</text>
</comment>
<dbReference type="Gene3D" id="3.40.50.1010">
    <property type="entry name" value="5'-nuclease"/>
    <property type="match status" value="1"/>
</dbReference>
<gene>
    <name evidence="1" type="ORF">HNQ67_000399</name>
</gene>
<dbReference type="Proteomes" id="UP000566663">
    <property type="component" value="Unassembled WGS sequence"/>
</dbReference>
<dbReference type="EMBL" id="JACHFZ010000001">
    <property type="protein sequence ID" value="MBB5290903.1"/>
    <property type="molecule type" value="Genomic_DNA"/>
</dbReference>
<accession>A0A7W8HXH4</accession>
<dbReference type="AlphaFoldDB" id="A0A7W8HXH4"/>
<sequence>MRYVFQWELGNLLVRQTRREPGFDLREAYGVLDSFKIMVAPPVARDDIRALAAIAAARGLSLFDAGYLWLAMQMDGIVASRDGGLMAAAAAAGLPVFDLRD</sequence>
<dbReference type="SUPFAM" id="SSF88723">
    <property type="entry name" value="PIN domain-like"/>
    <property type="match status" value="1"/>
</dbReference>